<feature type="transmembrane region" description="Helical" evidence="2">
    <location>
        <begin position="46"/>
        <end position="65"/>
    </location>
</feature>
<dbReference type="HOGENOM" id="CLU_1438136_0_0_2"/>
<evidence type="ECO:0000313" key="3">
    <source>
        <dbReference type="EMBL" id="ADC47862.1"/>
    </source>
</evidence>
<dbReference type="OrthoDB" id="65729at2157"/>
<dbReference type="GeneID" id="59558475"/>
<dbReference type="PATRIC" id="fig|634498.28.peg.2013"/>
<dbReference type="RefSeq" id="WP_012956810.1">
    <property type="nucleotide sequence ID" value="NC_013790.1"/>
</dbReference>
<evidence type="ECO:0000256" key="2">
    <source>
        <dbReference type="SAM" id="Phobius"/>
    </source>
</evidence>
<keyword evidence="2" id="KW-1133">Transmembrane helix</keyword>
<sequence>MALGLEGMNLITIIQSILLIISALIIIIAAIGILRMDKDMPNVVYARIHILGMIDVAGIIAFIGLGQPLFALIYIFLAPLLAHALANAYFHAEDDLNNPVLNPNLLNEESDESELEESVDVAEQDGEEPEESVDVAEQDGEDSDSEETSENVEEDSDSEEEASNEDVDNKTTEEDVENLNNSEGDDND</sequence>
<keyword evidence="4" id="KW-1185">Reference proteome</keyword>
<accession>D3E0D8</accession>
<feature type="transmembrane region" description="Helical" evidence="2">
    <location>
        <begin position="12"/>
        <end position="34"/>
    </location>
</feature>
<dbReference type="KEGG" id="mru:mru_2012"/>
<dbReference type="STRING" id="634498.mru_2012"/>
<proteinExistence type="predicted"/>
<dbReference type="EMBL" id="CP001719">
    <property type="protein sequence ID" value="ADC47862.1"/>
    <property type="molecule type" value="Genomic_DNA"/>
</dbReference>
<dbReference type="AlphaFoldDB" id="D3E0D8"/>
<protein>
    <submittedName>
        <fullName evidence="3">Energy-converting hydrogenase B subunit C EhbC</fullName>
    </submittedName>
</protein>
<keyword evidence="2" id="KW-0812">Transmembrane</keyword>
<feature type="compositionally biased region" description="Acidic residues" evidence="1">
    <location>
        <begin position="108"/>
        <end position="166"/>
    </location>
</feature>
<dbReference type="Proteomes" id="UP000008680">
    <property type="component" value="Chromosome"/>
</dbReference>
<organism evidence="3 4">
    <name type="scientific">Methanobrevibacter ruminantium (strain ATCC 35063 / DSM 1093 / JCM 13430 / OCM 146 / M1)</name>
    <name type="common">Methanobacterium ruminantium</name>
    <dbReference type="NCBI Taxonomy" id="634498"/>
    <lineage>
        <taxon>Archaea</taxon>
        <taxon>Methanobacteriati</taxon>
        <taxon>Methanobacteriota</taxon>
        <taxon>Methanomada group</taxon>
        <taxon>Methanobacteria</taxon>
        <taxon>Methanobacteriales</taxon>
        <taxon>Methanobacteriaceae</taxon>
        <taxon>Methanobrevibacter</taxon>
    </lineage>
</organism>
<dbReference type="eggNOG" id="arCOG04877">
    <property type="taxonomic scope" value="Archaea"/>
</dbReference>
<reference evidence="3 4" key="1">
    <citation type="journal article" date="2010" name="PLoS ONE">
        <title>The genome sequence of the rumen methanogen Methanobrevibacter ruminantium reveals new possibilities for controlling ruminant methane emissions.</title>
        <authorList>
            <person name="Leahy S.C."/>
            <person name="Kelly W.J."/>
            <person name="Altermann E."/>
            <person name="Ronimus R.S."/>
            <person name="Yeoman C.J."/>
            <person name="Pacheco D.M."/>
            <person name="Li D."/>
            <person name="Kong Z."/>
            <person name="McTavish S."/>
            <person name="Sang C."/>
            <person name="Lambie S.C."/>
            <person name="Janssen P.H."/>
            <person name="Dey D."/>
            <person name="Attwood G.T."/>
        </authorList>
    </citation>
    <scope>NUCLEOTIDE SEQUENCE [LARGE SCALE GENOMIC DNA]</scope>
    <source>
        <strain evidence="4">ATCC 35063 / DSM 1093 / JCM 13430 / OCM 146 / M1</strain>
    </source>
</reference>
<gene>
    <name evidence="3" type="primary">ehbC</name>
    <name evidence="3" type="ordered locus">mru_2012</name>
</gene>
<evidence type="ECO:0000313" key="4">
    <source>
        <dbReference type="Proteomes" id="UP000008680"/>
    </source>
</evidence>
<name>D3E0D8_METRM</name>
<evidence type="ECO:0000256" key="1">
    <source>
        <dbReference type="SAM" id="MobiDB-lite"/>
    </source>
</evidence>
<feature type="transmembrane region" description="Helical" evidence="2">
    <location>
        <begin position="71"/>
        <end position="90"/>
    </location>
</feature>
<feature type="region of interest" description="Disordered" evidence="1">
    <location>
        <begin position="103"/>
        <end position="188"/>
    </location>
</feature>
<keyword evidence="2" id="KW-0472">Membrane</keyword>